<name>A0A3S8R9U9_9FLAO</name>
<dbReference type="Gene3D" id="3.40.50.300">
    <property type="entry name" value="P-loop containing nucleotide triphosphate hydrolases"/>
    <property type="match status" value="1"/>
</dbReference>
<dbReference type="Proteomes" id="UP000274593">
    <property type="component" value="Chromosome"/>
</dbReference>
<accession>A0A3S8R9U9</accession>
<evidence type="ECO:0000313" key="1">
    <source>
        <dbReference type="EMBL" id="AZJ36586.1"/>
    </source>
</evidence>
<evidence type="ECO:0000313" key="2">
    <source>
        <dbReference type="Proteomes" id="UP000274593"/>
    </source>
</evidence>
<proteinExistence type="predicted"/>
<dbReference type="SUPFAM" id="SSF53795">
    <property type="entry name" value="PEP carboxykinase-like"/>
    <property type="match status" value="1"/>
</dbReference>
<protein>
    <recommendedName>
        <fullName evidence="3">Coenzyme PQQ synthesis protein D (PqqD)</fullName>
    </recommendedName>
</protein>
<evidence type="ECO:0008006" key="3">
    <source>
        <dbReference type="Google" id="ProtNLM"/>
    </source>
</evidence>
<dbReference type="EMBL" id="CP032548">
    <property type="protein sequence ID" value="AZJ36586.1"/>
    <property type="molecule type" value="Genomic_DNA"/>
</dbReference>
<organism evidence="1 2">
    <name type="scientific">Tenacibaculum singaporense</name>
    <dbReference type="NCBI Taxonomy" id="2358479"/>
    <lineage>
        <taxon>Bacteria</taxon>
        <taxon>Pseudomonadati</taxon>
        <taxon>Bacteroidota</taxon>
        <taxon>Flavobacteriia</taxon>
        <taxon>Flavobacteriales</taxon>
        <taxon>Flavobacteriaceae</taxon>
        <taxon>Tenacibaculum</taxon>
    </lineage>
</organism>
<keyword evidence="2" id="KW-1185">Reference proteome</keyword>
<dbReference type="AlphaFoldDB" id="A0A3S8R9U9"/>
<dbReference type="KEGG" id="tsig:D6T69_14025"/>
<dbReference type="RefSeq" id="WP_125068452.1">
    <property type="nucleotide sequence ID" value="NZ_CP032548.1"/>
</dbReference>
<gene>
    <name evidence="1" type="ORF">D6T69_14025</name>
</gene>
<dbReference type="InterPro" id="IPR027417">
    <property type="entry name" value="P-loop_NTPase"/>
</dbReference>
<sequence length="368" mass="42101">MTTKKLENKQVVWFQDNNEYLVVEPLIAETLSLLDKKISKKEIVSQITKQVNIPSQQAIDLVADIETLLISSEEKNNKKLPPVTRPKTFEVIKYYSVNSLLFKVSYASDTEAFLIHPKFAHLEIDKIAQTDHHFEVYNDTKSISFSVDDALIGTWSLKEVHYFQGKFSMELVQKIHKKKEDEWIGVFHASAVSNHNNSILFLGDSGNGKSTSLALLQASGFTCLADDFVPVDNSLNVHSFPSAISIKKNSLETLLPIYPELKTSAQFHFKKLNKIVRYLPTNNHDYSLKLPCKALIFIKYKKDSDLIFNKISNITAFEQLVPDSWLSPIPQNAKLFLDWFEKLPCYQLTYSDNEKMIETVKKVFANEL</sequence>
<reference evidence="1 2" key="1">
    <citation type="submission" date="2018-09" db="EMBL/GenBank/DDBJ databases">
        <title>Insights into the microbiota of Asian seabass (Lates calcarifer) with tenacibaculosis symptoms and description of sp. nov. Tenacibaculum singaporense.</title>
        <authorList>
            <person name="Miyake S."/>
            <person name="Soh M."/>
            <person name="Azman M.N."/>
            <person name="Ngoh S.Y."/>
            <person name="Orban L."/>
        </authorList>
    </citation>
    <scope>NUCLEOTIDE SEQUENCE [LARGE SCALE GENOMIC DNA]</scope>
    <source>
        <strain evidence="1 2">DSM 106434</strain>
    </source>
</reference>